<reference evidence="2" key="1">
    <citation type="submission" date="2018-01" db="EMBL/GenBank/DDBJ databases">
        <title>An insight into the sialome of Amazonian anophelines.</title>
        <authorList>
            <person name="Ribeiro J.M."/>
            <person name="Scarpassa V."/>
            <person name="Calvo E."/>
        </authorList>
    </citation>
    <scope>NUCLEOTIDE SEQUENCE</scope>
    <source>
        <tissue evidence="2">Salivary glands</tissue>
    </source>
</reference>
<name>A0A2M3ZPJ5_9DIPT</name>
<accession>A0A2M3ZPJ5</accession>
<organism evidence="2">
    <name type="scientific">Anopheles braziliensis</name>
    <dbReference type="NCBI Taxonomy" id="58242"/>
    <lineage>
        <taxon>Eukaryota</taxon>
        <taxon>Metazoa</taxon>
        <taxon>Ecdysozoa</taxon>
        <taxon>Arthropoda</taxon>
        <taxon>Hexapoda</taxon>
        <taxon>Insecta</taxon>
        <taxon>Pterygota</taxon>
        <taxon>Neoptera</taxon>
        <taxon>Endopterygota</taxon>
        <taxon>Diptera</taxon>
        <taxon>Nematocera</taxon>
        <taxon>Culicoidea</taxon>
        <taxon>Culicidae</taxon>
        <taxon>Anophelinae</taxon>
        <taxon>Anopheles</taxon>
    </lineage>
</organism>
<evidence type="ECO:0000313" key="2">
    <source>
        <dbReference type="EMBL" id="MBW30402.1"/>
    </source>
</evidence>
<feature type="transmembrane region" description="Helical" evidence="1">
    <location>
        <begin position="37"/>
        <end position="61"/>
    </location>
</feature>
<sequence>MFKLCVQYLKSFLFVGVFFINLVLSLVHKYYQEVSKLLFSDLVPCSVILCSSLPIITVPFCDLKTHNNKISTIMVPFIKSCPKHMGTSKRFHSNMVSLTIIRLNSFHGHVHFISVLNSLFE</sequence>
<dbReference type="AlphaFoldDB" id="A0A2M3ZPJ5"/>
<keyword evidence="1" id="KW-0812">Transmembrane</keyword>
<protein>
    <submittedName>
        <fullName evidence="2">Putative secreted peptide</fullName>
    </submittedName>
</protein>
<feature type="transmembrane region" description="Helical" evidence="1">
    <location>
        <begin position="12"/>
        <end position="31"/>
    </location>
</feature>
<evidence type="ECO:0000256" key="1">
    <source>
        <dbReference type="SAM" id="Phobius"/>
    </source>
</evidence>
<dbReference type="EMBL" id="GGFM01009651">
    <property type="protein sequence ID" value="MBW30402.1"/>
    <property type="molecule type" value="Transcribed_RNA"/>
</dbReference>
<keyword evidence="1" id="KW-0472">Membrane</keyword>
<keyword evidence="1" id="KW-1133">Transmembrane helix</keyword>
<proteinExistence type="predicted"/>